<organism evidence="3 4">
    <name type="scientific">Tachysurus vachellii</name>
    <name type="common">Darkbarbel catfish</name>
    <name type="synonym">Pelteobagrus vachellii</name>
    <dbReference type="NCBI Taxonomy" id="175792"/>
    <lineage>
        <taxon>Eukaryota</taxon>
        <taxon>Metazoa</taxon>
        <taxon>Chordata</taxon>
        <taxon>Craniata</taxon>
        <taxon>Vertebrata</taxon>
        <taxon>Euteleostomi</taxon>
        <taxon>Actinopterygii</taxon>
        <taxon>Neopterygii</taxon>
        <taxon>Teleostei</taxon>
        <taxon>Ostariophysi</taxon>
        <taxon>Siluriformes</taxon>
        <taxon>Bagridae</taxon>
        <taxon>Tachysurus</taxon>
    </lineage>
</organism>
<name>A0AA88NVW6_TACVA</name>
<evidence type="ECO:0000313" key="4">
    <source>
        <dbReference type="Proteomes" id="UP001187315"/>
    </source>
</evidence>
<keyword evidence="2" id="KW-0472">Membrane</keyword>
<keyword evidence="2" id="KW-0812">Transmembrane</keyword>
<gene>
    <name evidence="3" type="ORF">Q7C36_003568</name>
</gene>
<dbReference type="Pfam" id="PF21954">
    <property type="entry name" value="TUNAR"/>
    <property type="match status" value="1"/>
</dbReference>
<keyword evidence="4" id="KW-1185">Reference proteome</keyword>
<proteinExistence type="predicted"/>
<feature type="region of interest" description="Disordered" evidence="1">
    <location>
        <begin position="1"/>
        <end position="28"/>
    </location>
</feature>
<evidence type="ECO:0000256" key="1">
    <source>
        <dbReference type="SAM" id="MobiDB-lite"/>
    </source>
</evidence>
<dbReference type="InterPro" id="IPR054138">
    <property type="entry name" value="TUNAR"/>
</dbReference>
<accession>A0AA88NVW6</accession>
<feature type="transmembrane region" description="Helical" evidence="2">
    <location>
        <begin position="49"/>
        <end position="71"/>
    </location>
</feature>
<reference evidence="3" key="1">
    <citation type="submission" date="2023-08" db="EMBL/GenBank/DDBJ databases">
        <title>Pelteobagrus vachellii genome.</title>
        <authorList>
            <person name="Liu H."/>
        </authorList>
    </citation>
    <scope>NUCLEOTIDE SEQUENCE</scope>
    <source>
        <strain evidence="3">PRFRI_2022a</strain>
        <tissue evidence="3">Muscle</tissue>
    </source>
</reference>
<feature type="compositionally biased region" description="Basic residues" evidence="1">
    <location>
        <begin position="7"/>
        <end position="27"/>
    </location>
</feature>
<comment type="caution">
    <text evidence="3">The sequence shown here is derived from an EMBL/GenBank/DDBJ whole genome shotgun (WGS) entry which is preliminary data.</text>
</comment>
<sequence length="74" mass="8750">MMFRRFIPPKKHSDSRRRPFPPRRRNTGHYVVGHDESLKQKSESREESILTFLGIACTILNLLVIVFVYIYTSL</sequence>
<dbReference type="AlphaFoldDB" id="A0AA88NVW6"/>
<evidence type="ECO:0000313" key="3">
    <source>
        <dbReference type="EMBL" id="KAK2864414.1"/>
    </source>
</evidence>
<protein>
    <submittedName>
        <fullName evidence="3">Uncharacterized protein</fullName>
    </submittedName>
</protein>
<dbReference type="Proteomes" id="UP001187315">
    <property type="component" value="Unassembled WGS sequence"/>
</dbReference>
<keyword evidence="2" id="KW-1133">Transmembrane helix</keyword>
<dbReference type="EMBL" id="JAVHJS010000003">
    <property type="protein sequence ID" value="KAK2864414.1"/>
    <property type="molecule type" value="Genomic_DNA"/>
</dbReference>
<evidence type="ECO:0000256" key="2">
    <source>
        <dbReference type="SAM" id="Phobius"/>
    </source>
</evidence>